<gene>
    <name evidence="1" type="ORF">HA050_08900</name>
</gene>
<dbReference type="EMBL" id="JAAOLX010000004">
    <property type="protein sequence ID" value="NHQ86233.1"/>
    <property type="molecule type" value="Genomic_DNA"/>
</dbReference>
<proteinExistence type="predicted"/>
<evidence type="ECO:0000313" key="2">
    <source>
        <dbReference type="Proteomes" id="UP000712570"/>
    </source>
</evidence>
<reference evidence="1 2" key="1">
    <citation type="submission" date="2020-03" db="EMBL/GenBank/DDBJ databases">
        <title>Draft genome sequence of environmentally isolated violet-colored cultures.</title>
        <authorList>
            <person name="Wilson H.S."/>
        </authorList>
    </citation>
    <scope>NUCLEOTIDE SEQUENCE [LARGE SCALE GENOMIC DNA]</scope>
    <source>
        <strain evidence="1 2">HSC-16F04</strain>
    </source>
</reference>
<dbReference type="RefSeq" id="WP_166824808.1">
    <property type="nucleotide sequence ID" value="NZ_JAAOLX010000004.1"/>
</dbReference>
<comment type="caution">
    <text evidence="1">The sequence shown here is derived from an EMBL/GenBank/DDBJ whole genome shotgun (WGS) entry which is preliminary data.</text>
</comment>
<dbReference type="Proteomes" id="UP000712570">
    <property type="component" value="Unassembled WGS sequence"/>
</dbReference>
<evidence type="ECO:0000313" key="1">
    <source>
        <dbReference type="EMBL" id="NHQ86233.1"/>
    </source>
</evidence>
<accession>A0ABX0KU73</accession>
<protein>
    <submittedName>
        <fullName evidence="1">Uncharacterized protein</fullName>
    </submittedName>
</protein>
<sequence length="367" mass="40532">MRKIIGPLLAGILGIAVLLGLFFSAHDKQKTDGAAAQAGKLSLARGLIGSEKEPFYRDPRVIQAFARLGLQVEVQKAGSREMAVHPDLKSFDFGHPAGSPAALRLKQVMKAQKLYTPFFTPMAVASWQKLIPMLESNGLVQRRDGAYYISDMKRLLEFISEGKRWRELKNNTAYDSGRSILISCTDVRKSNSGAMYLALASYLLNDNNVVQSDAEVQKVLPLVSPLFLKQGFQESSSAGPFDDYTSMGIGKAPLVMVYESQFLEFQSKLPQANPDMLLLYPQPTAFTKHVLVPFTEAGNRVGEALEHDPELQKLAAEYGYRGSAIAHFSEFLKQKKLSAPTTLVDVIDPPSFGMLERMIEGIAQQLK</sequence>
<organism evidence="1 2">
    <name type="scientific">Iodobacter violaceini</name>
    <dbReference type="NCBI Taxonomy" id="3044271"/>
    <lineage>
        <taxon>Bacteria</taxon>
        <taxon>Pseudomonadati</taxon>
        <taxon>Pseudomonadota</taxon>
        <taxon>Betaproteobacteria</taxon>
        <taxon>Neisseriales</taxon>
        <taxon>Chitinibacteraceae</taxon>
        <taxon>Iodobacter</taxon>
    </lineage>
</organism>
<name>A0ABX0KU73_9NEIS</name>
<keyword evidence="2" id="KW-1185">Reference proteome</keyword>